<feature type="non-terminal residue" evidence="2">
    <location>
        <position position="1"/>
    </location>
</feature>
<organism evidence="2 3">
    <name type="scientific">Beta vulgaris subsp. vulgaris</name>
    <name type="common">Beet</name>
    <dbReference type="NCBI Taxonomy" id="3555"/>
    <lineage>
        <taxon>Eukaryota</taxon>
        <taxon>Viridiplantae</taxon>
        <taxon>Streptophyta</taxon>
        <taxon>Embryophyta</taxon>
        <taxon>Tracheophyta</taxon>
        <taxon>Spermatophyta</taxon>
        <taxon>Magnoliopsida</taxon>
        <taxon>eudicotyledons</taxon>
        <taxon>Gunneridae</taxon>
        <taxon>Pentapetalae</taxon>
        <taxon>Caryophyllales</taxon>
        <taxon>Chenopodiaceae</taxon>
        <taxon>Betoideae</taxon>
        <taxon>Beta</taxon>
    </lineage>
</organism>
<reference evidence="2 3" key="1">
    <citation type="journal article" date="2014" name="Nature">
        <title>The genome of the recently domesticated crop plant sugar beet (Beta vulgaris).</title>
        <authorList>
            <person name="Dohm J.C."/>
            <person name="Minoche A.E."/>
            <person name="Holtgrawe D."/>
            <person name="Capella-Gutierrez S."/>
            <person name="Zakrzewski F."/>
            <person name="Tafer H."/>
            <person name="Rupp O."/>
            <person name="Sorensen T.R."/>
            <person name="Stracke R."/>
            <person name="Reinhardt R."/>
            <person name="Goesmann A."/>
            <person name="Kraft T."/>
            <person name="Schulz B."/>
            <person name="Stadler P.F."/>
            <person name="Schmidt T."/>
            <person name="Gabaldon T."/>
            <person name="Lehrach H."/>
            <person name="Weisshaar B."/>
            <person name="Himmelbauer H."/>
        </authorList>
    </citation>
    <scope>NUCLEOTIDE SEQUENCE [LARGE SCALE GENOMIC DNA]</scope>
    <source>
        <tissue evidence="2">Taproot</tissue>
    </source>
</reference>
<dbReference type="Proteomes" id="UP000035740">
    <property type="component" value="Unassembled WGS sequence"/>
</dbReference>
<proteinExistence type="predicted"/>
<evidence type="ECO:0000313" key="3">
    <source>
        <dbReference type="Proteomes" id="UP000035740"/>
    </source>
</evidence>
<name>A0A0J8BFU5_BETVV</name>
<evidence type="ECO:0000256" key="1">
    <source>
        <dbReference type="SAM" id="MobiDB-lite"/>
    </source>
</evidence>
<dbReference type="AlphaFoldDB" id="A0A0J8BFU5"/>
<accession>A0A0J8BFU5</accession>
<protein>
    <submittedName>
        <fullName evidence="2">Uncharacterized protein</fullName>
    </submittedName>
</protein>
<keyword evidence="3" id="KW-1185">Reference proteome</keyword>
<gene>
    <name evidence="2" type="ORF">BVRB_017790</name>
</gene>
<dbReference type="EMBL" id="KQ125765">
    <property type="protein sequence ID" value="KMS64680.1"/>
    <property type="molecule type" value="Genomic_DNA"/>
</dbReference>
<sequence length="267" mass="29203">LLPNLTSIRHSNELMKKYVSSCQAAIQAESLAILQSKYSTELSNIPEELSLSNQGSPIRSASPDLKIPQLRAKTAPRHSLLQPTRRSLTMVRRKSVEPDMSLSASCFRMNSSSSVDPGSNNIPLHPTRSNLSAQLRRSKTLDVSRSVDLSAAKRSSSSYSFAAASTPRTTNERSKRVASARRLTEGNITTRRNSDIQQLSDASIDVSRSVDWGSFTSSTSSFNAPNDDPEIYDQVQKQAKLKAPSKTRSLLSRLSLSDSAEAVSVVF</sequence>
<feature type="compositionally biased region" description="Polar residues" evidence="1">
    <location>
        <begin position="110"/>
        <end position="135"/>
    </location>
</feature>
<dbReference type="Gramene" id="KMS64680">
    <property type="protein sequence ID" value="KMS64680"/>
    <property type="gene ID" value="BVRB_017790"/>
</dbReference>
<evidence type="ECO:0000313" key="2">
    <source>
        <dbReference type="EMBL" id="KMS64680.1"/>
    </source>
</evidence>
<dbReference type="OrthoDB" id="10637511at2759"/>
<feature type="region of interest" description="Disordered" evidence="1">
    <location>
        <begin position="110"/>
        <end position="149"/>
    </location>
</feature>